<feature type="transmembrane region" description="Helical" evidence="2">
    <location>
        <begin position="155"/>
        <end position="179"/>
    </location>
</feature>
<protein>
    <submittedName>
        <fullName evidence="3">Uncharacterized protein</fullName>
    </submittedName>
</protein>
<sequence length="395" mass="40970">MGVLLPLTGAVLVGFVLGRPQGWYGTPVLGLVTYGALAVAGTLVGEAWWARAVTRRKAEGASRYFERWSGALAWGACLTAVGTSAGVGVTYPLLLWLLGGSGGLLVAARVPRWRGVALALGLLPGLCLMAQATSRLLALALPLTGHLLVPFPLDGVIALLVALPTLAGAWMVAAALPWAEGGRPALLGVGGLALGGWVALALVAPHDAEHPRRLRAVERTDASGSVLVLQSMDGLSLGTLAPGLTGAQAAQAQTELSLPEARPTEPDGSHLPPPRLTVERVEHQGAERQVSLRLTAPEGASLRLEVPRAALISWSLSPSLPELPAEAAAFTALAVSPPAEGWRVDLRLRGHEAVPLRVRASREGAVTPTLDALRRALDPTRTGSFAASHTVEARP</sequence>
<reference evidence="3 4" key="1">
    <citation type="submission" date="2018-09" db="EMBL/GenBank/DDBJ databases">
        <authorList>
            <person name="Livingstone P.G."/>
            <person name="Whitworth D.E."/>
        </authorList>
    </citation>
    <scope>NUCLEOTIDE SEQUENCE [LARGE SCALE GENOMIC DNA]</scope>
    <source>
        <strain evidence="3 4">CA031B</strain>
    </source>
</reference>
<dbReference type="Proteomes" id="UP000278907">
    <property type="component" value="Unassembled WGS sequence"/>
</dbReference>
<feature type="transmembrane region" description="Helical" evidence="2">
    <location>
        <begin position="71"/>
        <end position="98"/>
    </location>
</feature>
<evidence type="ECO:0000256" key="2">
    <source>
        <dbReference type="SAM" id="Phobius"/>
    </source>
</evidence>
<gene>
    <name evidence="3" type="ORF">D7Y13_40995</name>
</gene>
<keyword evidence="4" id="KW-1185">Reference proteome</keyword>
<accession>A0ABX9Q4R2</accession>
<proteinExistence type="predicted"/>
<feature type="transmembrane region" description="Helical" evidence="2">
    <location>
        <begin position="118"/>
        <end position="143"/>
    </location>
</feature>
<organism evidence="3 4">
    <name type="scientific">Corallococcus praedator</name>
    <dbReference type="NCBI Taxonomy" id="2316724"/>
    <lineage>
        <taxon>Bacteria</taxon>
        <taxon>Pseudomonadati</taxon>
        <taxon>Myxococcota</taxon>
        <taxon>Myxococcia</taxon>
        <taxon>Myxococcales</taxon>
        <taxon>Cystobacterineae</taxon>
        <taxon>Myxococcaceae</taxon>
        <taxon>Corallococcus</taxon>
    </lineage>
</organism>
<evidence type="ECO:0000313" key="3">
    <source>
        <dbReference type="EMBL" id="RKH89090.1"/>
    </source>
</evidence>
<dbReference type="EMBL" id="RAWI01000697">
    <property type="protein sequence ID" value="RKH89090.1"/>
    <property type="molecule type" value="Genomic_DNA"/>
</dbReference>
<keyword evidence="2" id="KW-0812">Transmembrane</keyword>
<keyword evidence="2" id="KW-1133">Transmembrane helix</keyword>
<evidence type="ECO:0000313" key="4">
    <source>
        <dbReference type="Proteomes" id="UP000278907"/>
    </source>
</evidence>
<name>A0ABX9Q4R2_9BACT</name>
<evidence type="ECO:0000256" key="1">
    <source>
        <dbReference type="SAM" id="MobiDB-lite"/>
    </source>
</evidence>
<keyword evidence="2" id="KW-0472">Membrane</keyword>
<comment type="caution">
    <text evidence="3">The sequence shown here is derived from an EMBL/GenBank/DDBJ whole genome shotgun (WGS) entry which is preliminary data.</text>
</comment>
<feature type="transmembrane region" description="Helical" evidence="2">
    <location>
        <begin position="28"/>
        <end position="50"/>
    </location>
</feature>
<feature type="transmembrane region" description="Helical" evidence="2">
    <location>
        <begin position="185"/>
        <end position="205"/>
    </location>
</feature>
<feature type="region of interest" description="Disordered" evidence="1">
    <location>
        <begin position="251"/>
        <end position="275"/>
    </location>
</feature>